<dbReference type="SUPFAM" id="SSF57184">
    <property type="entry name" value="Growth factor receptor domain"/>
    <property type="match status" value="1"/>
</dbReference>
<evidence type="ECO:0000259" key="3">
    <source>
        <dbReference type="PROSITE" id="PS50089"/>
    </source>
</evidence>
<accession>A0AAD1UDI0</accession>
<sequence length="407" mass="46704">MRMRPDPISNSGDKSSKYCKSYFNSEIRTQNCQVQSRREVPVARKRVPPPPFQPKSHPLIFEDFPLSLTHEEEETKELQDSPKITRKLIPEATKQIGKCISDAGMITCTLCESKVVEKLLLCRFCSYNACETCWDRWIPTNKSCPNCRKSITSDDLTKNRIAIELERIVKENIPQNNMLEGVYYCSHDSQPAVIYCQNCDEHLCVGCLSTGLHSGHHLVDKDHCEKKKLIYQQNQEMQLLIENTLETAKKIKKEYSKYYDNSVSSLAKVQEEVTQLVQNSISVAFLEATRNIENAYIQRCSQIDQEISDLDEALSSISSTCSIEVTPENYSDTNSLNKNLKNALQKSKFRDILRYSSSLPSRYLFEMYDKTNRLKNELQLGEGTIGIAREALIKQFDEYALNRVSRS</sequence>
<reference evidence="5" key="1">
    <citation type="submission" date="2023-07" db="EMBL/GenBank/DDBJ databases">
        <authorList>
            <consortium name="AG Swart"/>
            <person name="Singh M."/>
            <person name="Singh A."/>
            <person name="Seah K."/>
            <person name="Emmerich C."/>
        </authorList>
    </citation>
    <scope>NUCLEOTIDE SEQUENCE</scope>
    <source>
        <strain evidence="5">DP1</strain>
    </source>
</reference>
<dbReference type="PROSITE" id="PS50089">
    <property type="entry name" value="ZF_RING_2"/>
    <property type="match status" value="1"/>
</dbReference>
<dbReference type="EMBL" id="CAMPGE010008288">
    <property type="protein sequence ID" value="CAI2367193.1"/>
    <property type="molecule type" value="Genomic_DNA"/>
</dbReference>
<keyword evidence="1" id="KW-0479">Metal-binding</keyword>
<dbReference type="CDD" id="cd19756">
    <property type="entry name" value="Bbox2"/>
    <property type="match status" value="1"/>
</dbReference>
<keyword evidence="2" id="KW-0862">Zinc</keyword>
<feature type="domain" description="B box-type" evidence="4">
    <location>
        <begin position="180"/>
        <end position="221"/>
    </location>
</feature>
<dbReference type="InterPro" id="IPR001841">
    <property type="entry name" value="Znf_RING"/>
</dbReference>
<dbReference type="PANTHER" id="PTHR24103">
    <property type="entry name" value="E3 UBIQUITIN-PROTEIN LIGASE TRIM"/>
    <property type="match status" value="1"/>
</dbReference>
<evidence type="ECO:0000313" key="6">
    <source>
        <dbReference type="Proteomes" id="UP001295684"/>
    </source>
</evidence>
<dbReference type="AlphaFoldDB" id="A0AAD1UDI0"/>
<dbReference type="SUPFAM" id="SSF57850">
    <property type="entry name" value="RING/U-box"/>
    <property type="match status" value="1"/>
</dbReference>
<dbReference type="Gene3D" id="3.30.40.10">
    <property type="entry name" value="Zinc/RING finger domain, C3HC4 (zinc finger)"/>
    <property type="match status" value="1"/>
</dbReference>
<evidence type="ECO:0000256" key="1">
    <source>
        <dbReference type="ARBA" id="ARBA00022723"/>
    </source>
</evidence>
<evidence type="ECO:0000313" key="5">
    <source>
        <dbReference type="EMBL" id="CAI2367193.1"/>
    </source>
</evidence>
<proteinExistence type="predicted"/>
<gene>
    <name evidence="5" type="ORF">ECRASSUSDP1_LOCUS8471</name>
</gene>
<evidence type="ECO:0000259" key="4">
    <source>
        <dbReference type="PROSITE" id="PS50119"/>
    </source>
</evidence>
<dbReference type="InterPro" id="IPR000315">
    <property type="entry name" value="Znf_B-box"/>
</dbReference>
<keyword evidence="2" id="KW-0863">Zinc-finger</keyword>
<dbReference type="PROSITE" id="PS50119">
    <property type="entry name" value="ZF_BBOX"/>
    <property type="match status" value="1"/>
</dbReference>
<dbReference type="InterPro" id="IPR050143">
    <property type="entry name" value="TRIM/RBCC"/>
</dbReference>
<organism evidence="5 6">
    <name type="scientific">Euplotes crassus</name>
    <dbReference type="NCBI Taxonomy" id="5936"/>
    <lineage>
        <taxon>Eukaryota</taxon>
        <taxon>Sar</taxon>
        <taxon>Alveolata</taxon>
        <taxon>Ciliophora</taxon>
        <taxon>Intramacronucleata</taxon>
        <taxon>Spirotrichea</taxon>
        <taxon>Hypotrichia</taxon>
        <taxon>Euplotida</taxon>
        <taxon>Euplotidae</taxon>
        <taxon>Moneuplotes</taxon>
    </lineage>
</organism>
<dbReference type="InterPro" id="IPR013083">
    <property type="entry name" value="Znf_RING/FYVE/PHD"/>
</dbReference>
<evidence type="ECO:0000256" key="2">
    <source>
        <dbReference type="PROSITE-ProRule" id="PRU00024"/>
    </source>
</evidence>
<dbReference type="GO" id="GO:0008270">
    <property type="term" value="F:zinc ion binding"/>
    <property type="evidence" value="ECO:0007669"/>
    <property type="project" value="UniProtKB-KW"/>
</dbReference>
<keyword evidence="6" id="KW-1185">Reference proteome</keyword>
<dbReference type="Pfam" id="PF00643">
    <property type="entry name" value="zf-B_box"/>
    <property type="match status" value="1"/>
</dbReference>
<dbReference type="Proteomes" id="UP001295684">
    <property type="component" value="Unassembled WGS sequence"/>
</dbReference>
<comment type="caution">
    <text evidence="5">The sequence shown here is derived from an EMBL/GenBank/DDBJ whole genome shotgun (WGS) entry which is preliminary data.</text>
</comment>
<feature type="domain" description="RING-type" evidence="3">
    <location>
        <begin position="108"/>
        <end position="148"/>
    </location>
</feature>
<dbReference type="InterPro" id="IPR009030">
    <property type="entry name" value="Growth_fac_rcpt_cys_sf"/>
</dbReference>
<protein>
    <submittedName>
        <fullName evidence="5">Uncharacterized protein</fullName>
    </submittedName>
</protein>
<name>A0AAD1UDI0_EUPCR</name>